<organism evidence="3 4">
    <name type="scientific">Candidatus Endonucleibacter bathymodioli</name>
    <dbReference type="NCBI Taxonomy" id="539814"/>
    <lineage>
        <taxon>Bacteria</taxon>
        <taxon>Pseudomonadati</taxon>
        <taxon>Pseudomonadota</taxon>
        <taxon>Gammaproteobacteria</taxon>
        <taxon>Oceanospirillales</taxon>
        <taxon>Endozoicomonadaceae</taxon>
        <taxon>Candidatus Endonucleibacter</taxon>
    </lineage>
</organism>
<dbReference type="Proteomes" id="UP001178148">
    <property type="component" value="Unassembled WGS sequence"/>
</dbReference>
<evidence type="ECO:0000256" key="2">
    <source>
        <dbReference type="ARBA" id="ARBA00022737"/>
    </source>
</evidence>
<dbReference type="Gene3D" id="3.80.10.10">
    <property type="entry name" value="Ribonuclease Inhibitor"/>
    <property type="match status" value="1"/>
</dbReference>
<dbReference type="InterPro" id="IPR032675">
    <property type="entry name" value="LRR_dom_sf"/>
</dbReference>
<dbReference type="InterPro" id="IPR050216">
    <property type="entry name" value="LRR_domain-containing"/>
</dbReference>
<keyword evidence="4" id="KW-1185">Reference proteome</keyword>
<dbReference type="AlphaFoldDB" id="A0AA90NW79"/>
<evidence type="ECO:0000256" key="1">
    <source>
        <dbReference type="ARBA" id="ARBA00022614"/>
    </source>
</evidence>
<proteinExistence type="predicted"/>
<sequence>MNLHTDVRYSVIERVRISLANPSLETFKAIFSDRYVTMTNDCLCKLLGKENVQPKVSKGVGDRVITECQDVIDVPVSEPVSVLGADAVVDKLPIKTTLQQGLEEWVDKADSSDDKKERKKASEIILSGICQKVPVIDLSECKLTSLPQALRNITVRSFTVMLGPYALDNDSLLLITELEVLSNIYVVDSDEQIVGGVDQIGRYKKLLLTQLDSWSDSERDKGNVLSASAISKISSSIEMCLRKKKEIYIDLMGVNLQHVPSFLAKIPGVKVIDFSGNPQLKKIPDFVFEMKCLKNIYFGGCGLTEIPDEISKLDGLENIIVSDNYIEKIPESVTKLKKLKKLYINNNKIDHLPENMGALEI</sequence>
<accession>A0AA90NW79</accession>
<reference evidence="3 4" key="1">
    <citation type="journal article" date="2023" name="bioRxiv">
        <title>An intranuclear bacterial parasite of deep-sea mussels expresses apoptosis inhibitors acquired from its host.</title>
        <authorList>
            <person name="Gonzalez Porras M.A."/>
            <person name="Assie A."/>
            <person name="Tietjen M."/>
            <person name="Violette M."/>
            <person name="Kleiner M."/>
            <person name="Gruber-Vodicka H."/>
            <person name="Dubilier N."/>
            <person name="Leisch N."/>
        </authorList>
    </citation>
    <scope>NUCLEOTIDE SEQUENCE [LARGE SCALE GENOMIC DNA]</scope>
    <source>
        <strain evidence="3">IAP13</strain>
    </source>
</reference>
<dbReference type="GO" id="GO:0005737">
    <property type="term" value="C:cytoplasm"/>
    <property type="evidence" value="ECO:0007669"/>
    <property type="project" value="TreeGrafter"/>
</dbReference>
<keyword evidence="2" id="KW-0677">Repeat</keyword>
<gene>
    <name evidence="3" type="ORF">QS748_13580</name>
</gene>
<evidence type="ECO:0000313" key="4">
    <source>
        <dbReference type="Proteomes" id="UP001178148"/>
    </source>
</evidence>
<protein>
    <submittedName>
        <fullName evidence="3">Uncharacterized protein</fullName>
    </submittedName>
</protein>
<evidence type="ECO:0000313" key="3">
    <source>
        <dbReference type="EMBL" id="MDP0590152.1"/>
    </source>
</evidence>
<name>A0AA90NW79_9GAMM</name>
<dbReference type="PANTHER" id="PTHR48051:SF1">
    <property type="entry name" value="RAS SUPPRESSOR PROTEIN 1"/>
    <property type="match status" value="1"/>
</dbReference>
<comment type="caution">
    <text evidence="3">The sequence shown here is derived from an EMBL/GenBank/DDBJ whole genome shotgun (WGS) entry which is preliminary data.</text>
</comment>
<dbReference type="EMBL" id="JASXSV010000032">
    <property type="protein sequence ID" value="MDP0590152.1"/>
    <property type="molecule type" value="Genomic_DNA"/>
</dbReference>
<dbReference type="PANTHER" id="PTHR48051">
    <property type="match status" value="1"/>
</dbReference>
<keyword evidence="1" id="KW-0433">Leucine-rich repeat</keyword>
<dbReference type="SUPFAM" id="SSF52058">
    <property type="entry name" value="L domain-like"/>
    <property type="match status" value="1"/>
</dbReference>